<dbReference type="KEGG" id="qsa:O6P43_014503"/>
<evidence type="ECO:0000256" key="3">
    <source>
        <dbReference type="ARBA" id="ARBA00022512"/>
    </source>
</evidence>
<keyword evidence="7" id="KW-0961">Cell wall biogenesis/degradation</keyword>
<proteinExistence type="inferred from homology"/>
<comment type="subcellular location">
    <subcellularLocation>
        <location evidence="1">Secreted</location>
        <location evidence="1">Cell wall</location>
    </subcellularLocation>
</comment>
<keyword evidence="5 9" id="KW-0378">Hydrolase</keyword>
<feature type="active site" evidence="8">
    <location>
        <position position="209"/>
    </location>
</feature>
<feature type="signal peptide" evidence="10">
    <location>
        <begin position="1"/>
        <end position="22"/>
    </location>
</feature>
<dbReference type="EMBL" id="JARAOO010000006">
    <property type="protein sequence ID" value="KAJ7964743.1"/>
    <property type="molecule type" value="Genomic_DNA"/>
</dbReference>
<dbReference type="GO" id="GO:0004650">
    <property type="term" value="F:polygalacturonase activity"/>
    <property type="evidence" value="ECO:0007669"/>
    <property type="project" value="InterPro"/>
</dbReference>
<dbReference type="Pfam" id="PF00295">
    <property type="entry name" value="Glyco_hydro_28"/>
    <property type="match status" value="1"/>
</dbReference>
<evidence type="ECO:0000256" key="10">
    <source>
        <dbReference type="SAM" id="SignalP"/>
    </source>
</evidence>
<keyword evidence="12" id="KW-1185">Reference proteome</keyword>
<evidence type="ECO:0000313" key="12">
    <source>
        <dbReference type="Proteomes" id="UP001163823"/>
    </source>
</evidence>
<evidence type="ECO:0000256" key="7">
    <source>
        <dbReference type="ARBA" id="ARBA00023316"/>
    </source>
</evidence>
<protein>
    <submittedName>
        <fullName evidence="11">Polygalacturonase</fullName>
    </submittedName>
</protein>
<dbReference type="AlphaFoldDB" id="A0AAD7LV52"/>
<evidence type="ECO:0000256" key="5">
    <source>
        <dbReference type="ARBA" id="ARBA00022801"/>
    </source>
</evidence>
<dbReference type="PANTHER" id="PTHR31375">
    <property type="match status" value="1"/>
</dbReference>
<dbReference type="InterPro" id="IPR012334">
    <property type="entry name" value="Pectin_lyas_fold"/>
</dbReference>
<evidence type="ECO:0000256" key="4">
    <source>
        <dbReference type="ARBA" id="ARBA00022525"/>
    </source>
</evidence>
<dbReference type="InterPro" id="IPR000743">
    <property type="entry name" value="Glyco_hydro_28"/>
</dbReference>
<keyword evidence="4" id="KW-0964">Secreted</keyword>
<reference evidence="11" key="1">
    <citation type="journal article" date="2023" name="Science">
        <title>Elucidation of the pathway for biosynthesis of saponin adjuvants from the soapbark tree.</title>
        <authorList>
            <person name="Reed J."/>
            <person name="Orme A."/>
            <person name="El-Demerdash A."/>
            <person name="Owen C."/>
            <person name="Martin L.B.B."/>
            <person name="Misra R.C."/>
            <person name="Kikuchi S."/>
            <person name="Rejzek M."/>
            <person name="Martin A.C."/>
            <person name="Harkess A."/>
            <person name="Leebens-Mack J."/>
            <person name="Louveau T."/>
            <person name="Stephenson M.J."/>
            <person name="Osbourn A."/>
        </authorList>
    </citation>
    <scope>NUCLEOTIDE SEQUENCE</scope>
    <source>
        <strain evidence="11">S10</strain>
    </source>
</reference>
<dbReference type="GO" id="GO:0071555">
    <property type="term" value="P:cell wall organization"/>
    <property type="evidence" value="ECO:0007669"/>
    <property type="project" value="UniProtKB-KW"/>
</dbReference>
<dbReference type="Gene3D" id="2.160.20.10">
    <property type="entry name" value="Single-stranded right-handed beta-helix, Pectin lyase-like"/>
    <property type="match status" value="1"/>
</dbReference>
<evidence type="ECO:0000256" key="8">
    <source>
        <dbReference type="PROSITE-ProRule" id="PRU10052"/>
    </source>
</evidence>
<dbReference type="GO" id="GO:0005975">
    <property type="term" value="P:carbohydrate metabolic process"/>
    <property type="evidence" value="ECO:0007669"/>
    <property type="project" value="InterPro"/>
</dbReference>
<keyword evidence="6 9" id="KW-0326">Glycosidase</keyword>
<organism evidence="11 12">
    <name type="scientific">Quillaja saponaria</name>
    <name type="common">Soap bark tree</name>
    <dbReference type="NCBI Taxonomy" id="32244"/>
    <lineage>
        <taxon>Eukaryota</taxon>
        <taxon>Viridiplantae</taxon>
        <taxon>Streptophyta</taxon>
        <taxon>Embryophyta</taxon>
        <taxon>Tracheophyta</taxon>
        <taxon>Spermatophyta</taxon>
        <taxon>Magnoliopsida</taxon>
        <taxon>eudicotyledons</taxon>
        <taxon>Gunneridae</taxon>
        <taxon>Pentapetalae</taxon>
        <taxon>rosids</taxon>
        <taxon>fabids</taxon>
        <taxon>Fabales</taxon>
        <taxon>Quillajaceae</taxon>
        <taxon>Quillaja</taxon>
    </lineage>
</organism>
<dbReference type="SUPFAM" id="SSF51126">
    <property type="entry name" value="Pectin lyase-like"/>
    <property type="match status" value="1"/>
</dbReference>
<sequence>MDKKLHTATLSCLFLLASVANAQSGVFDVRKYGGHANGDITLALTSAWKAACALPTRSKVWIPSGIYRLSGISFQGPCKGPIEFQLDGTVQAPGNPSQIKAEGSWVKFEHIDHLTNLGFNFITNSIIRDVTTKDSKNFHVNVLGCTNVTFQHFTVSAPENSINTDGIHIGRSTGINITNSNIATGDDCISLGDGSKQISVTNVKCGPGHGISVGSLGKYKGEEPVEGLLVRNCTIMNTLNGVRIKTWPSSPATGIATDMHFEDIIMINVSNPVLIDQEYCPWNQCNKGVASKIKISKVSFKNIRGTSATQQAVKLACSKGVPCEGVELADINLTFKGGAATSACTNVKPRITGKQNPPACAAPPVATA</sequence>
<dbReference type="Proteomes" id="UP001163823">
    <property type="component" value="Chromosome 6"/>
</dbReference>
<name>A0AAD7LV52_QUISA</name>
<dbReference type="InterPro" id="IPR011050">
    <property type="entry name" value="Pectin_lyase_fold/virulence"/>
</dbReference>
<dbReference type="SMART" id="SM00710">
    <property type="entry name" value="PbH1"/>
    <property type="match status" value="3"/>
</dbReference>
<evidence type="ECO:0000256" key="6">
    <source>
        <dbReference type="ARBA" id="ARBA00023295"/>
    </source>
</evidence>
<dbReference type="InterPro" id="IPR006626">
    <property type="entry name" value="PbH1"/>
</dbReference>
<comment type="caution">
    <text evidence="11">The sequence shown here is derived from an EMBL/GenBank/DDBJ whole genome shotgun (WGS) entry which is preliminary data.</text>
</comment>
<accession>A0AAD7LV52</accession>
<evidence type="ECO:0000256" key="1">
    <source>
        <dbReference type="ARBA" id="ARBA00004191"/>
    </source>
</evidence>
<dbReference type="PROSITE" id="PS00502">
    <property type="entry name" value="POLYGALACTURONASE"/>
    <property type="match status" value="1"/>
</dbReference>
<evidence type="ECO:0000313" key="11">
    <source>
        <dbReference type="EMBL" id="KAJ7964743.1"/>
    </source>
</evidence>
<feature type="chain" id="PRO_5042017738" evidence="10">
    <location>
        <begin position="23"/>
        <end position="368"/>
    </location>
</feature>
<evidence type="ECO:0000256" key="2">
    <source>
        <dbReference type="ARBA" id="ARBA00008834"/>
    </source>
</evidence>
<comment type="similarity">
    <text evidence="2 9">Belongs to the glycosyl hydrolase 28 family.</text>
</comment>
<evidence type="ECO:0000256" key="9">
    <source>
        <dbReference type="RuleBase" id="RU361169"/>
    </source>
</evidence>
<gene>
    <name evidence="11" type="ORF">O6P43_014503</name>
</gene>
<keyword evidence="3" id="KW-0134">Cell wall</keyword>
<keyword evidence="10" id="KW-0732">Signal</keyword>